<protein>
    <recommendedName>
        <fullName evidence="1">NADPH-dependent FMN reductase-like domain-containing protein</fullName>
    </recommendedName>
</protein>
<dbReference type="InterPro" id="IPR050712">
    <property type="entry name" value="NAD(P)H-dep_reductase"/>
</dbReference>
<evidence type="ECO:0000313" key="2">
    <source>
        <dbReference type="EMBL" id="OHA09808.1"/>
    </source>
</evidence>
<dbReference type="Pfam" id="PF03358">
    <property type="entry name" value="FMN_red"/>
    <property type="match status" value="1"/>
</dbReference>
<organism evidence="2 3">
    <name type="scientific">Candidatus Sungbacteria bacterium RIFCSPLOWO2_01_FULL_60_25</name>
    <dbReference type="NCBI Taxonomy" id="1802281"/>
    <lineage>
        <taxon>Bacteria</taxon>
        <taxon>Candidatus Sungiibacteriota</taxon>
    </lineage>
</organism>
<feature type="domain" description="NADPH-dependent FMN reductase-like" evidence="1">
    <location>
        <begin position="1"/>
        <end position="144"/>
    </location>
</feature>
<sequence>MNILIILASTREGRAGEKVAQWVEKLAMARSDFASELVDLRDWPLPFFTSAVPPGSPDYQPEGLVKQWSEKIASADGFLVVTPEYNHGYPGVLKNALDHLFREWNRKPVAFVSYGGAAGGARSVEQLRQVAVELQMAPVREALHIAGIGNALGEDDSPKDPSAAKRLAAIFDELAWWATALKAARQAG</sequence>
<dbReference type="Gene3D" id="3.40.50.360">
    <property type="match status" value="1"/>
</dbReference>
<dbReference type="SUPFAM" id="SSF52218">
    <property type="entry name" value="Flavoproteins"/>
    <property type="match status" value="1"/>
</dbReference>
<accession>A0A1G2LDU8</accession>
<proteinExistence type="predicted"/>
<comment type="caution">
    <text evidence="2">The sequence shown here is derived from an EMBL/GenBank/DDBJ whole genome shotgun (WGS) entry which is preliminary data.</text>
</comment>
<dbReference type="GO" id="GO:0016491">
    <property type="term" value="F:oxidoreductase activity"/>
    <property type="evidence" value="ECO:0007669"/>
    <property type="project" value="InterPro"/>
</dbReference>
<dbReference type="AlphaFoldDB" id="A0A1G2LDU8"/>
<dbReference type="STRING" id="1802281.A3A44_03295"/>
<dbReference type="GO" id="GO:0005829">
    <property type="term" value="C:cytosol"/>
    <property type="evidence" value="ECO:0007669"/>
    <property type="project" value="TreeGrafter"/>
</dbReference>
<name>A0A1G2LDU8_9BACT</name>
<dbReference type="PANTHER" id="PTHR30543">
    <property type="entry name" value="CHROMATE REDUCTASE"/>
    <property type="match status" value="1"/>
</dbReference>
<evidence type="ECO:0000259" key="1">
    <source>
        <dbReference type="Pfam" id="PF03358"/>
    </source>
</evidence>
<dbReference type="EMBL" id="MHQT01000012">
    <property type="protein sequence ID" value="OHA09808.1"/>
    <property type="molecule type" value="Genomic_DNA"/>
</dbReference>
<dbReference type="Proteomes" id="UP000178977">
    <property type="component" value="Unassembled WGS sequence"/>
</dbReference>
<evidence type="ECO:0000313" key="3">
    <source>
        <dbReference type="Proteomes" id="UP000178977"/>
    </source>
</evidence>
<gene>
    <name evidence="2" type="ORF">A3A44_03295</name>
</gene>
<reference evidence="2 3" key="1">
    <citation type="journal article" date="2016" name="Nat. Commun.">
        <title>Thousands of microbial genomes shed light on interconnected biogeochemical processes in an aquifer system.</title>
        <authorList>
            <person name="Anantharaman K."/>
            <person name="Brown C.T."/>
            <person name="Hug L.A."/>
            <person name="Sharon I."/>
            <person name="Castelle C.J."/>
            <person name="Probst A.J."/>
            <person name="Thomas B.C."/>
            <person name="Singh A."/>
            <person name="Wilkins M.J."/>
            <person name="Karaoz U."/>
            <person name="Brodie E.L."/>
            <person name="Williams K.H."/>
            <person name="Hubbard S.S."/>
            <person name="Banfield J.F."/>
        </authorList>
    </citation>
    <scope>NUCLEOTIDE SEQUENCE [LARGE SCALE GENOMIC DNA]</scope>
</reference>
<dbReference type="GO" id="GO:0010181">
    <property type="term" value="F:FMN binding"/>
    <property type="evidence" value="ECO:0007669"/>
    <property type="project" value="TreeGrafter"/>
</dbReference>
<dbReference type="PANTHER" id="PTHR30543:SF21">
    <property type="entry name" value="NAD(P)H-DEPENDENT FMN REDUCTASE LOT6"/>
    <property type="match status" value="1"/>
</dbReference>
<dbReference type="InterPro" id="IPR029039">
    <property type="entry name" value="Flavoprotein-like_sf"/>
</dbReference>
<dbReference type="InterPro" id="IPR005025">
    <property type="entry name" value="FMN_Rdtase-like_dom"/>
</dbReference>